<gene>
    <name evidence="2" type="ORF">KIL84_004882</name>
</gene>
<accession>A0A9D4B7M8</accession>
<sequence length="109" mass="11312">MDTLHGNRPITGGPSSPVSRLPAIHSRPTGPIQRPLLVMWWVPPRELSKPPPTHTPSAPHSARPAWEPGSCYLLCAAPGVTQGGEASRQNHSTGMGGTGGGSRAGARVP</sequence>
<evidence type="ECO:0000313" key="2">
    <source>
        <dbReference type="EMBL" id="KAH1183390.1"/>
    </source>
</evidence>
<evidence type="ECO:0000256" key="1">
    <source>
        <dbReference type="SAM" id="MobiDB-lite"/>
    </source>
</evidence>
<organism evidence="2 3">
    <name type="scientific">Mauremys mutica</name>
    <name type="common">yellowpond turtle</name>
    <dbReference type="NCBI Taxonomy" id="74926"/>
    <lineage>
        <taxon>Eukaryota</taxon>
        <taxon>Metazoa</taxon>
        <taxon>Chordata</taxon>
        <taxon>Craniata</taxon>
        <taxon>Vertebrata</taxon>
        <taxon>Euteleostomi</taxon>
        <taxon>Archelosauria</taxon>
        <taxon>Testudinata</taxon>
        <taxon>Testudines</taxon>
        <taxon>Cryptodira</taxon>
        <taxon>Durocryptodira</taxon>
        <taxon>Testudinoidea</taxon>
        <taxon>Geoemydidae</taxon>
        <taxon>Geoemydinae</taxon>
        <taxon>Mauremys</taxon>
    </lineage>
</organism>
<feature type="compositionally biased region" description="Gly residues" evidence="1">
    <location>
        <begin position="94"/>
        <end position="103"/>
    </location>
</feature>
<dbReference type="AlphaFoldDB" id="A0A9D4B7M8"/>
<evidence type="ECO:0000313" key="3">
    <source>
        <dbReference type="Proteomes" id="UP000827986"/>
    </source>
</evidence>
<name>A0A9D4B7M8_9SAUR</name>
<protein>
    <submittedName>
        <fullName evidence="2">Uncharacterized protein</fullName>
    </submittedName>
</protein>
<feature type="region of interest" description="Disordered" evidence="1">
    <location>
        <begin position="82"/>
        <end position="109"/>
    </location>
</feature>
<dbReference type="EMBL" id="JAHDVG010000466">
    <property type="protein sequence ID" value="KAH1183390.1"/>
    <property type="molecule type" value="Genomic_DNA"/>
</dbReference>
<feature type="region of interest" description="Disordered" evidence="1">
    <location>
        <begin position="1"/>
        <end position="30"/>
    </location>
</feature>
<proteinExistence type="predicted"/>
<comment type="caution">
    <text evidence="2">The sequence shown here is derived from an EMBL/GenBank/DDBJ whole genome shotgun (WGS) entry which is preliminary data.</text>
</comment>
<reference evidence="2" key="1">
    <citation type="submission" date="2021-09" db="EMBL/GenBank/DDBJ databases">
        <title>The genome of Mauremys mutica provides insights into the evolution of semi-aquatic lifestyle.</title>
        <authorList>
            <person name="Gong S."/>
            <person name="Gao Y."/>
        </authorList>
    </citation>
    <scope>NUCLEOTIDE SEQUENCE</scope>
    <source>
        <strain evidence="2">MM-2020</strain>
        <tissue evidence="2">Muscle</tissue>
    </source>
</reference>
<dbReference type="Proteomes" id="UP000827986">
    <property type="component" value="Unassembled WGS sequence"/>
</dbReference>
<keyword evidence="3" id="KW-1185">Reference proteome</keyword>